<dbReference type="SUPFAM" id="SSF56672">
    <property type="entry name" value="DNA/RNA polymerases"/>
    <property type="match status" value="1"/>
</dbReference>
<dbReference type="PANTHER" id="PTHR37984">
    <property type="entry name" value="PROTEIN CBG26694"/>
    <property type="match status" value="1"/>
</dbReference>
<feature type="domain" description="Integrase zinc-binding" evidence="1">
    <location>
        <begin position="157"/>
        <end position="210"/>
    </location>
</feature>
<dbReference type="EMBL" id="JARKNE010000010">
    <property type="protein sequence ID" value="KAK5793522.1"/>
    <property type="molecule type" value="Genomic_DNA"/>
</dbReference>
<dbReference type="InterPro" id="IPR041588">
    <property type="entry name" value="Integrase_H2C2"/>
</dbReference>
<dbReference type="Proteomes" id="UP001358586">
    <property type="component" value="Chromosome 10"/>
</dbReference>
<evidence type="ECO:0000313" key="3">
    <source>
        <dbReference type="Proteomes" id="UP001358586"/>
    </source>
</evidence>
<comment type="caution">
    <text evidence="2">The sequence shown here is derived from an EMBL/GenBank/DDBJ whole genome shotgun (WGS) entry which is preliminary data.</text>
</comment>
<sequence length="228" mass="26612">MLTEAPILTLLEWGKDFDVYSDASLNGLGCVLMQSGKKELNLRQRWWIELLKDYDFVIDYHPGKVNVVADALSRKAATELREMFVQLSIVDDGSLLAELRVKLVMFDRIRIAQLEDEKLMRKREMVQNDMIENFSIDEYDCLRFQNRLCIPNTSEVKILILREVHDSTFALHLGGTKMYCDLRELYWWPGMKRDIVEYVAKCLTCQQVKAVHQVPTGLLQPINIPEWK</sequence>
<evidence type="ECO:0000259" key="1">
    <source>
        <dbReference type="Pfam" id="PF17921"/>
    </source>
</evidence>
<proteinExistence type="predicted"/>
<dbReference type="Gene3D" id="1.10.340.70">
    <property type="match status" value="1"/>
</dbReference>
<evidence type="ECO:0000313" key="2">
    <source>
        <dbReference type="EMBL" id="KAK5793522.1"/>
    </source>
</evidence>
<dbReference type="PANTHER" id="PTHR37984:SF5">
    <property type="entry name" value="PROTEIN NYNRIN-LIKE"/>
    <property type="match status" value="1"/>
</dbReference>
<gene>
    <name evidence="2" type="ORF">PVK06_034672</name>
</gene>
<dbReference type="Pfam" id="PF17921">
    <property type="entry name" value="Integrase_H2C2"/>
    <property type="match status" value="1"/>
</dbReference>
<keyword evidence="3" id="KW-1185">Reference proteome</keyword>
<reference evidence="2 3" key="1">
    <citation type="submission" date="2023-03" db="EMBL/GenBank/DDBJ databases">
        <title>WGS of Gossypium arboreum.</title>
        <authorList>
            <person name="Yu D."/>
        </authorList>
    </citation>
    <scope>NUCLEOTIDE SEQUENCE [LARGE SCALE GENOMIC DNA]</scope>
    <source>
        <tissue evidence="2">Leaf</tissue>
    </source>
</reference>
<organism evidence="2 3">
    <name type="scientific">Gossypium arboreum</name>
    <name type="common">Tree cotton</name>
    <name type="synonym">Gossypium nanking</name>
    <dbReference type="NCBI Taxonomy" id="29729"/>
    <lineage>
        <taxon>Eukaryota</taxon>
        <taxon>Viridiplantae</taxon>
        <taxon>Streptophyta</taxon>
        <taxon>Embryophyta</taxon>
        <taxon>Tracheophyta</taxon>
        <taxon>Spermatophyta</taxon>
        <taxon>Magnoliopsida</taxon>
        <taxon>eudicotyledons</taxon>
        <taxon>Gunneridae</taxon>
        <taxon>Pentapetalae</taxon>
        <taxon>rosids</taxon>
        <taxon>malvids</taxon>
        <taxon>Malvales</taxon>
        <taxon>Malvaceae</taxon>
        <taxon>Malvoideae</taxon>
        <taxon>Gossypium</taxon>
    </lineage>
</organism>
<accession>A0ABR0NEX1</accession>
<protein>
    <recommendedName>
        <fullName evidence="1">Integrase zinc-binding domain-containing protein</fullName>
    </recommendedName>
</protein>
<dbReference type="InterPro" id="IPR043502">
    <property type="entry name" value="DNA/RNA_pol_sf"/>
</dbReference>
<dbReference type="InterPro" id="IPR050951">
    <property type="entry name" value="Retrovirus_Pol_polyprotein"/>
</dbReference>
<name>A0ABR0NEX1_GOSAR</name>